<keyword evidence="7" id="KW-1185">Reference proteome</keyword>
<feature type="active site" evidence="4">
    <location>
        <position position="19"/>
    </location>
</feature>
<dbReference type="EC" id="1.8.4.11" evidence="4"/>
<dbReference type="HAMAP" id="MF_01401">
    <property type="entry name" value="MsrA"/>
    <property type="match status" value="1"/>
</dbReference>
<comment type="function">
    <text evidence="4">Has an important function as a repair enzyme for proteins that have been inactivated by oxidation. Catalyzes the reversible oxidation-reduction of methionine sulfoxide in proteins to methionine.</text>
</comment>
<dbReference type="Gene3D" id="3.30.1060.10">
    <property type="entry name" value="Peptide methionine sulphoxide reductase MsrA"/>
    <property type="match status" value="1"/>
</dbReference>
<evidence type="ECO:0000256" key="2">
    <source>
        <dbReference type="ARBA" id="ARBA00047806"/>
    </source>
</evidence>
<gene>
    <name evidence="4 6" type="primary">msrA</name>
    <name evidence="6" type="ORF">DN745_15145</name>
</gene>
<evidence type="ECO:0000256" key="3">
    <source>
        <dbReference type="ARBA" id="ARBA00048782"/>
    </source>
</evidence>
<evidence type="ECO:0000256" key="1">
    <source>
        <dbReference type="ARBA" id="ARBA00023002"/>
    </source>
</evidence>
<dbReference type="InterPro" id="IPR002569">
    <property type="entry name" value="Met_Sox_Rdtase_MsrA_dom"/>
</dbReference>
<dbReference type="SUPFAM" id="SSF55068">
    <property type="entry name" value="Peptide methionine sulfoxide reductase"/>
    <property type="match status" value="1"/>
</dbReference>
<dbReference type="PANTHER" id="PTHR43774">
    <property type="entry name" value="PEPTIDE METHIONINE SULFOXIDE REDUCTASE"/>
    <property type="match status" value="1"/>
</dbReference>
<dbReference type="EMBL" id="CP030032">
    <property type="protein sequence ID" value="AWV91458.1"/>
    <property type="molecule type" value="Genomic_DNA"/>
</dbReference>
<dbReference type="GO" id="GO:0033744">
    <property type="term" value="F:L-methionine:thioredoxin-disulfide S-oxidoreductase activity"/>
    <property type="evidence" value="ECO:0007669"/>
    <property type="project" value="RHEA"/>
</dbReference>
<evidence type="ECO:0000259" key="5">
    <source>
        <dbReference type="Pfam" id="PF01625"/>
    </source>
</evidence>
<accession>A0A2Z4FRX9</accession>
<dbReference type="InterPro" id="IPR036509">
    <property type="entry name" value="Met_Sox_Rdtase_MsrA_sf"/>
</dbReference>
<evidence type="ECO:0000256" key="4">
    <source>
        <dbReference type="HAMAP-Rule" id="MF_01401"/>
    </source>
</evidence>
<protein>
    <recommendedName>
        <fullName evidence="4">Peptide methionine sulfoxide reductase MsrA</fullName>
        <shortName evidence="4">Protein-methionine-S-oxide reductase</shortName>
        <ecNumber evidence="4">1.8.4.11</ecNumber>
    </recommendedName>
    <alternativeName>
        <fullName evidence="4">Peptide-methionine (S)-S-oxide reductase</fullName>
        <shortName evidence="4">Peptide Met(O) reductase</shortName>
    </alternativeName>
</protein>
<evidence type="ECO:0000313" key="7">
    <source>
        <dbReference type="Proteomes" id="UP000249799"/>
    </source>
</evidence>
<organism evidence="6 7">
    <name type="scientific">Bradymonas sediminis</name>
    <dbReference type="NCBI Taxonomy" id="1548548"/>
    <lineage>
        <taxon>Bacteria</taxon>
        <taxon>Deltaproteobacteria</taxon>
        <taxon>Bradymonadales</taxon>
        <taxon>Bradymonadaceae</taxon>
        <taxon>Bradymonas</taxon>
    </lineage>
</organism>
<dbReference type="PANTHER" id="PTHR43774:SF1">
    <property type="entry name" value="PEPTIDE METHIONINE SULFOXIDE REDUCTASE MSRA 2"/>
    <property type="match status" value="1"/>
</dbReference>
<dbReference type="GO" id="GO:0008113">
    <property type="term" value="F:peptide-methionine (S)-S-oxide reductase activity"/>
    <property type="evidence" value="ECO:0007669"/>
    <property type="project" value="UniProtKB-UniRule"/>
</dbReference>
<sequence length="181" mass="20663">MPAQAEDPALKIATFAAGCFWCIEPPFDETPGVKATIVGYTGGAEKLPTYEDVSYGRTGHTEAVRVYYNPDEVSYETLLTVFWRNINPTQKDGQFVDRGRQYRSGIYYHDAEQQRLAEASKAELGASGKFDKPIVTEVEPAGSFWKAEEYHQDFYKKSPRRYKSYRRGSGRDEYIQKTWGD</sequence>
<dbReference type="KEGG" id="bsed:DN745_15145"/>
<comment type="similarity">
    <text evidence="4">Belongs to the MsrA Met sulfoxide reductase family.</text>
</comment>
<evidence type="ECO:0000313" key="6">
    <source>
        <dbReference type="EMBL" id="AWV91458.1"/>
    </source>
</evidence>
<reference evidence="6 7" key="1">
    <citation type="submission" date="2018-06" db="EMBL/GenBank/DDBJ databases">
        <title>Lujinxingia sediminis gen. nov. sp. nov., a new facultative anaerobic member of the class Deltaproteobacteria, and proposal of Lujinxingaceae fam. nov.</title>
        <authorList>
            <person name="Guo L.-Y."/>
            <person name="Li C.-M."/>
            <person name="Wang S."/>
            <person name="Du Z.-J."/>
        </authorList>
    </citation>
    <scope>NUCLEOTIDE SEQUENCE [LARGE SCALE GENOMIC DNA]</scope>
    <source>
        <strain evidence="6 7">FA350</strain>
    </source>
</reference>
<dbReference type="OrthoDB" id="4174719at2"/>
<dbReference type="Proteomes" id="UP000249799">
    <property type="component" value="Chromosome"/>
</dbReference>
<feature type="domain" description="Peptide methionine sulphoxide reductase MsrA" evidence="5">
    <location>
        <begin position="13"/>
        <end position="163"/>
    </location>
</feature>
<proteinExistence type="inferred from homology"/>
<dbReference type="Pfam" id="PF01625">
    <property type="entry name" value="PMSR"/>
    <property type="match status" value="1"/>
</dbReference>
<dbReference type="AlphaFoldDB" id="A0A2Z4FRX9"/>
<comment type="catalytic activity">
    <reaction evidence="3 4">
        <text>[thioredoxin]-disulfide + L-methionine + H2O = L-methionine (S)-S-oxide + [thioredoxin]-dithiol</text>
        <dbReference type="Rhea" id="RHEA:19993"/>
        <dbReference type="Rhea" id="RHEA-COMP:10698"/>
        <dbReference type="Rhea" id="RHEA-COMP:10700"/>
        <dbReference type="ChEBI" id="CHEBI:15377"/>
        <dbReference type="ChEBI" id="CHEBI:29950"/>
        <dbReference type="ChEBI" id="CHEBI:50058"/>
        <dbReference type="ChEBI" id="CHEBI:57844"/>
        <dbReference type="ChEBI" id="CHEBI:58772"/>
        <dbReference type="EC" id="1.8.4.11"/>
    </reaction>
</comment>
<keyword evidence="1 4" id="KW-0560">Oxidoreductase</keyword>
<comment type="catalytic activity">
    <reaction evidence="2 4">
        <text>L-methionyl-[protein] + [thioredoxin]-disulfide + H2O = L-methionyl-(S)-S-oxide-[protein] + [thioredoxin]-dithiol</text>
        <dbReference type="Rhea" id="RHEA:14217"/>
        <dbReference type="Rhea" id="RHEA-COMP:10698"/>
        <dbReference type="Rhea" id="RHEA-COMP:10700"/>
        <dbReference type="Rhea" id="RHEA-COMP:12313"/>
        <dbReference type="Rhea" id="RHEA-COMP:12315"/>
        <dbReference type="ChEBI" id="CHEBI:15377"/>
        <dbReference type="ChEBI" id="CHEBI:16044"/>
        <dbReference type="ChEBI" id="CHEBI:29950"/>
        <dbReference type="ChEBI" id="CHEBI:44120"/>
        <dbReference type="ChEBI" id="CHEBI:50058"/>
        <dbReference type="EC" id="1.8.4.11"/>
    </reaction>
</comment>
<name>A0A2Z4FRX9_9DELT</name>
<dbReference type="NCBIfam" id="TIGR00401">
    <property type="entry name" value="msrA"/>
    <property type="match status" value="1"/>
</dbReference>